<feature type="transmembrane region" description="Helical" evidence="8">
    <location>
        <begin position="397"/>
        <end position="416"/>
    </location>
</feature>
<keyword evidence="6 8" id="KW-1133">Transmembrane helix</keyword>
<feature type="transmembrane region" description="Helical" evidence="8">
    <location>
        <begin position="482"/>
        <end position="503"/>
    </location>
</feature>
<evidence type="ECO:0000256" key="3">
    <source>
        <dbReference type="ARBA" id="ARBA00022676"/>
    </source>
</evidence>
<keyword evidence="2" id="KW-1003">Cell membrane</keyword>
<keyword evidence="3" id="KW-0328">Glycosyltransferase</keyword>
<feature type="transmembrane region" description="Helical" evidence="8">
    <location>
        <begin position="515"/>
        <end position="538"/>
    </location>
</feature>
<feature type="transmembrane region" description="Helical" evidence="8">
    <location>
        <begin position="369"/>
        <end position="385"/>
    </location>
</feature>
<feature type="transmembrane region" description="Helical" evidence="8">
    <location>
        <begin position="67"/>
        <end position="84"/>
    </location>
</feature>
<feature type="transmembrane region" description="Helical" evidence="8">
    <location>
        <begin position="301"/>
        <end position="319"/>
    </location>
</feature>
<feature type="transmembrane region" description="Helical" evidence="8">
    <location>
        <begin position="41"/>
        <end position="60"/>
    </location>
</feature>
<feature type="transmembrane region" description="Helical" evidence="8">
    <location>
        <begin position="7"/>
        <end position="29"/>
    </location>
</feature>
<organism evidence="10 11">
    <name type="scientific">Enterocloster hominis</name>
    <name type="common">ex Liu et al. 2021</name>
    <dbReference type="NCBI Taxonomy" id="2763663"/>
    <lineage>
        <taxon>Bacteria</taxon>
        <taxon>Bacillati</taxon>
        <taxon>Bacillota</taxon>
        <taxon>Clostridia</taxon>
        <taxon>Lachnospirales</taxon>
        <taxon>Lachnospiraceae</taxon>
        <taxon>Enterocloster</taxon>
    </lineage>
</organism>
<dbReference type="EMBL" id="JACRTJ010000005">
    <property type="protein sequence ID" value="MBC8597985.1"/>
    <property type="molecule type" value="Genomic_DNA"/>
</dbReference>
<evidence type="ECO:0000313" key="10">
    <source>
        <dbReference type="EMBL" id="MBC8597985.1"/>
    </source>
</evidence>
<evidence type="ECO:0000256" key="7">
    <source>
        <dbReference type="ARBA" id="ARBA00023136"/>
    </source>
</evidence>
<keyword evidence="11" id="KW-1185">Reference proteome</keyword>
<feature type="transmembrane region" description="Helical" evidence="8">
    <location>
        <begin position="154"/>
        <end position="172"/>
    </location>
</feature>
<comment type="caution">
    <text evidence="10">The sequence shown here is derived from an EMBL/GenBank/DDBJ whole genome shotgun (WGS) entry which is preliminary data.</text>
</comment>
<feature type="transmembrane region" description="Helical" evidence="8">
    <location>
        <begin position="193"/>
        <end position="213"/>
    </location>
</feature>
<dbReference type="Proteomes" id="UP000647491">
    <property type="component" value="Unassembled WGS sequence"/>
</dbReference>
<reference evidence="10 11" key="1">
    <citation type="submission" date="2020-08" db="EMBL/GenBank/DDBJ databases">
        <title>Genome public.</title>
        <authorList>
            <person name="Liu C."/>
            <person name="Sun Q."/>
        </authorList>
    </citation>
    <scope>NUCLEOTIDE SEQUENCE [LARGE SCALE GENOMIC DNA]</scope>
    <source>
        <strain evidence="10 11">BX10</strain>
    </source>
</reference>
<feature type="transmembrane region" description="Helical" evidence="8">
    <location>
        <begin position="575"/>
        <end position="592"/>
    </location>
</feature>
<dbReference type="InterPro" id="IPR038731">
    <property type="entry name" value="RgtA/B/C-like"/>
</dbReference>
<dbReference type="RefSeq" id="WP_262426781.1">
    <property type="nucleotide sequence ID" value="NZ_JACRTJ010000005.1"/>
</dbReference>
<name>A0ABR7NPE2_9FIRM</name>
<evidence type="ECO:0000256" key="6">
    <source>
        <dbReference type="ARBA" id="ARBA00022989"/>
    </source>
</evidence>
<comment type="subcellular location">
    <subcellularLocation>
        <location evidence="1">Cell membrane</location>
        <topology evidence="1">Multi-pass membrane protein</topology>
    </subcellularLocation>
</comment>
<feature type="transmembrane region" description="Helical" evidence="8">
    <location>
        <begin position="325"/>
        <end position="342"/>
    </location>
</feature>
<dbReference type="Pfam" id="PF13231">
    <property type="entry name" value="PMT_2"/>
    <property type="match status" value="1"/>
</dbReference>
<evidence type="ECO:0000256" key="4">
    <source>
        <dbReference type="ARBA" id="ARBA00022679"/>
    </source>
</evidence>
<evidence type="ECO:0000256" key="1">
    <source>
        <dbReference type="ARBA" id="ARBA00004651"/>
    </source>
</evidence>
<sequence length="755" mass="84472">MKRQEWILLIVLAITVMASVLVGVGQVYITGMEGVRLKADQTLWLFFETAALFGISFFIIRLAQTKWLRFLLLSFMTMGFLWIHQVFLPVLVSGAYLAAVIRCGSALRRLLDRHRRLPEYHGVTCMADLTLGCGLLITVFCLMSLTGIGSIGNTRLAVLVLLALSFFPAVSGSEARARARAGYGGFWMERKPMTVGVSLCLAFFFAMVLLQAGRMNICADYDSLHYGLRSEYILNDGGGIYEDLGSVNVVYTYSKGLEILLLPISGLPSYSFFLSAQLWMTVGLLLTAGKIAGLFVNRRHGLLCLALLASVPGIMNMSVTAKTDSATALFQLIMIYFLLLYIKRQKTYWLVLAGNAFFMTMVLKPTALVFSTIVGGTAFLCMVFMKRLRIQWREPFFLGWIPMLSMWALVWLRTWLLTGLPVTSVFYSIWNKLGFVVRYPFRFDDLPSNGGSLFSISGVKHFLKRLYGVLLAPVGEDMAHVWIAWGTPILLIFLVLFLVVLLARTRRFRKTEEKPFCCLVWMFLACGAASLAALYLLWQVDGNYFILLYALFGILAAVAIGKLESRFLARSVVKLLIPAVLFNVTVTGVSNWKGALGLSPVKLVHKGYFDHWQQEKENMALKGNEKIWEILEADPETRVLVFGQQPEMLMFPCNTQSYTDVEGSGGNFYISASPEAMVSFMDHAGTDYVYLGSGFLRPGTEGWRNVTAMIQSGYVTDVFYENGNGLGRFTADPAVEKAEEELADFVTKYWPGEQQ</sequence>
<keyword evidence="4" id="KW-0808">Transferase</keyword>
<feature type="transmembrane region" description="Helical" evidence="8">
    <location>
        <begin position="544"/>
        <end position="563"/>
    </location>
</feature>
<feature type="domain" description="Glycosyltransferase RgtA/B/C/D-like" evidence="9">
    <location>
        <begin position="264"/>
        <end position="406"/>
    </location>
</feature>
<dbReference type="PANTHER" id="PTHR33908">
    <property type="entry name" value="MANNOSYLTRANSFERASE YKCB-RELATED"/>
    <property type="match status" value="1"/>
</dbReference>
<dbReference type="PANTHER" id="PTHR33908:SF11">
    <property type="entry name" value="MEMBRANE PROTEIN"/>
    <property type="match status" value="1"/>
</dbReference>
<proteinExistence type="predicted"/>
<dbReference type="InterPro" id="IPR050297">
    <property type="entry name" value="LipidA_mod_glycosyltrf_83"/>
</dbReference>
<evidence type="ECO:0000259" key="9">
    <source>
        <dbReference type="Pfam" id="PF13231"/>
    </source>
</evidence>
<feature type="transmembrane region" description="Helical" evidence="8">
    <location>
        <begin position="270"/>
        <end position="289"/>
    </location>
</feature>
<feature type="transmembrane region" description="Helical" evidence="8">
    <location>
        <begin position="347"/>
        <end position="363"/>
    </location>
</feature>
<gene>
    <name evidence="10" type="ORF">H8708_01875</name>
</gene>
<feature type="transmembrane region" description="Helical" evidence="8">
    <location>
        <begin position="123"/>
        <end position="148"/>
    </location>
</feature>
<evidence type="ECO:0000256" key="5">
    <source>
        <dbReference type="ARBA" id="ARBA00022692"/>
    </source>
</evidence>
<accession>A0ABR7NPE2</accession>
<feature type="transmembrane region" description="Helical" evidence="8">
    <location>
        <begin position="90"/>
        <end position="111"/>
    </location>
</feature>
<evidence type="ECO:0000313" key="11">
    <source>
        <dbReference type="Proteomes" id="UP000647491"/>
    </source>
</evidence>
<keyword evidence="5 8" id="KW-0812">Transmembrane</keyword>
<keyword evidence="7 8" id="KW-0472">Membrane</keyword>
<evidence type="ECO:0000256" key="8">
    <source>
        <dbReference type="SAM" id="Phobius"/>
    </source>
</evidence>
<evidence type="ECO:0000256" key="2">
    <source>
        <dbReference type="ARBA" id="ARBA00022475"/>
    </source>
</evidence>
<protein>
    <submittedName>
        <fullName evidence="10">Glycosyltransferase family 39 protein</fullName>
    </submittedName>
</protein>